<gene>
    <name evidence="1" type="ORF">EV643_107121</name>
</gene>
<dbReference type="AlphaFoldDB" id="A0A4R6KDR0"/>
<comment type="caution">
    <text evidence="1">The sequence shown here is derived from an EMBL/GenBank/DDBJ whole genome shotgun (WGS) entry which is preliminary data.</text>
</comment>
<dbReference type="Proteomes" id="UP000295388">
    <property type="component" value="Unassembled WGS sequence"/>
</dbReference>
<sequence length="194" mass="21020">MNPSRQSAGSGAHFIKTRHTRSLSTFTPGCVNDELGVAVKRGEPLPIATYEPRLTRGLGARERAGWTIKLTGISAGSELPGEPEIAAGVDAAEKHLPAVDGLPGAAFLILHAGTEALWGILGWWQLDILYQRTLRAALGTTSFELVPPDGPTACVWELLVVDHERRSWVEHVLSHPDSPDYPTYIADSGWPVKR</sequence>
<proteinExistence type="predicted"/>
<reference evidence="1 2" key="1">
    <citation type="submission" date="2019-03" db="EMBL/GenBank/DDBJ databases">
        <title>Genomic Encyclopedia of Type Strains, Phase III (KMG-III): the genomes of soil and plant-associated and newly described type strains.</title>
        <authorList>
            <person name="Whitman W."/>
        </authorList>
    </citation>
    <scope>NUCLEOTIDE SEQUENCE [LARGE SCALE GENOMIC DNA]</scope>
    <source>
        <strain evidence="1 2">VKM Ac-2527</strain>
    </source>
</reference>
<keyword evidence="2" id="KW-1185">Reference proteome</keyword>
<evidence type="ECO:0000313" key="1">
    <source>
        <dbReference type="EMBL" id="TDO48492.1"/>
    </source>
</evidence>
<protein>
    <submittedName>
        <fullName evidence="1">Uncharacterized protein</fullName>
    </submittedName>
</protein>
<name>A0A4R6KDR0_9ACTN</name>
<accession>A0A4R6KDR0</accession>
<organism evidence="1 2">
    <name type="scientific">Kribbella caucasensis</name>
    <dbReference type="NCBI Taxonomy" id="2512215"/>
    <lineage>
        <taxon>Bacteria</taxon>
        <taxon>Bacillati</taxon>
        <taxon>Actinomycetota</taxon>
        <taxon>Actinomycetes</taxon>
        <taxon>Propionibacteriales</taxon>
        <taxon>Kribbellaceae</taxon>
        <taxon>Kribbella</taxon>
    </lineage>
</organism>
<evidence type="ECO:0000313" key="2">
    <source>
        <dbReference type="Proteomes" id="UP000295388"/>
    </source>
</evidence>
<dbReference type="EMBL" id="SNWQ01000007">
    <property type="protein sequence ID" value="TDO48492.1"/>
    <property type="molecule type" value="Genomic_DNA"/>
</dbReference>